<proteinExistence type="predicted"/>
<dbReference type="EMBL" id="AZST01000042">
    <property type="protein sequence ID" value="KEP53994.1"/>
    <property type="molecule type" value="Genomic_DNA"/>
</dbReference>
<dbReference type="AlphaFoldDB" id="A0A074S400"/>
<organism evidence="1 2">
    <name type="scientific">Rhizoctonia solani 123E</name>
    <dbReference type="NCBI Taxonomy" id="1423351"/>
    <lineage>
        <taxon>Eukaryota</taxon>
        <taxon>Fungi</taxon>
        <taxon>Dikarya</taxon>
        <taxon>Basidiomycota</taxon>
        <taxon>Agaricomycotina</taxon>
        <taxon>Agaricomycetes</taxon>
        <taxon>Cantharellales</taxon>
        <taxon>Ceratobasidiaceae</taxon>
        <taxon>Rhizoctonia</taxon>
    </lineage>
</organism>
<sequence>MVAEGLEGDKVCLEGGSIVFNVFRSGCKAEKLWLEGKGRKGFALAHPRYTKTGARDMLCSGHLRTWAHLPTRDNLEEISIVARSEIIKNAPVVYDRA</sequence>
<accession>A0A074S400</accession>
<dbReference type="Proteomes" id="UP000027456">
    <property type="component" value="Unassembled WGS sequence"/>
</dbReference>
<evidence type="ECO:0000313" key="2">
    <source>
        <dbReference type="Proteomes" id="UP000027456"/>
    </source>
</evidence>
<keyword evidence="2" id="KW-1185">Reference proteome</keyword>
<reference evidence="1 2" key="1">
    <citation type="submission" date="2013-12" db="EMBL/GenBank/DDBJ databases">
        <authorList>
            <person name="Cubeta M."/>
            <person name="Pakala S."/>
            <person name="Fedorova N."/>
            <person name="Thomas E."/>
            <person name="Dean R."/>
            <person name="Jabaji S."/>
            <person name="Neate S."/>
            <person name="Toda T."/>
            <person name="Tavantzis S."/>
            <person name="Vilgalys R."/>
            <person name="Bharathan N."/>
            <person name="Pakala S."/>
            <person name="Losada L.S."/>
            <person name="Zafar N."/>
            <person name="Nierman W."/>
        </authorList>
    </citation>
    <scope>NUCLEOTIDE SEQUENCE [LARGE SCALE GENOMIC DNA]</scope>
    <source>
        <strain evidence="1 2">123E</strain>
    </source>
</reference>
<gene>
    <name evidence="1" type="ORF">V565_023740</name>
</gene>
<comment type="caution">
    <text evidence="1">The sequence shown here is derived from an EMBL/GenBank/DDBJ whole genome shotgun (WGS) entry which is preliminary data.</text>
</comment>
<dbReference type="HOGENOM" id="CLU_2347872_0_0_1"/>
<evidence type="ECO:0000313" key="1">
    <source>
        <dbReference type="EMBL" id="KEP53994.1"/>
    </source>
</evidence>
<name>A0A074S400_9AGAM</name>
<protein>
    <submittedName>
        <fullName evidence="1">Uncharacterized protein</fullName>
    </submittedName>
</protein>